<accession>A0AAD0U8T6</accession>
<dbReference type="AlphaFoldDB" id="A0AAD0U8T6"/>
<gene>
    <name evidence="3" type="ORF">RC54_17085</name>
</gene>
<dbReference type="PROSITE" id="PS50943">
    <property type="entry name" value="HTH_CROC1"/>
    <property type="match status" value="1"/>
</dbReference>
<reference evidence="3 4" key="1">
    <citation type="submission" date="2017-11" db="EMBL/GenBank/DDBJ databases">
        <title>Complete genome sequence of Herbaspirillum rubrisubalbicans DSM 11543.</title>
        <authorList>
            <person name="Chen M."/>
            <person name="An Q."/>
        </authorList>
    </citation>
    <scope>NUCLEOTIDE SEQUENCE [LARGE SCALE GENOMIC DNA]</scope>
    <source>
        <strain evidence="3 4">DSM 11543</strain>
    </source>
</reference>
<evidence type="ECO:0000256" key="1">
    <source>
        <dbReference type="SAM" id="MobiDB-lite"/>
    </source>
</evidence>
<dbReference type="SMART" id="SM00530">
    <property type="entry name" value="HTH_XRE"/>
    <property type="match status" value="1"/>
</dbReference>
<dbReference type="SUPFAM" id="SSF47413">
    <property type="entry name" value="lambda repressor-like DNA-binding domains"/>
    <property type="match status" value="1"/>
</dbReference>
<protein>
    <submittedName>
        <fullName evidence="3">XRE family transcriptional regulator</fullName>
    </submittedName>
</protein>
<dbReference type="InterPro" id="IPR001387">
    <property type="entry name" value="Cro/C1-type_HTH"/>
</dbReference>
<dbReference type="EMBL" id="CP024996">
    <property type="protein sequence ID" value="AYR25427.1"/>
    <property type="molecule type" value="Genomic_DNA"/>
</dbReference>
<evidence type="ECO:0000259" key="2">
    <source>
        <dbReference type="PROSITE" id="PS50943"/>
    </source>
</evidence>
<dbReference type="Proteomes" id="UP000269199">
    <property type="component" value="Chromosome"/>
</dbReference>
<evidence type="ECO:0000313" key="3">
    <source>
        <dbReference type="EMBL" id="AYR25427.1"/>
    </source>
</evidence>
<dbReference type="RefSeq" id="WP_061790520.1">
    <property type="nucleotide sequence ID" value="NZ_CP024996.1"/>
</dbReference>
<dbReference type="CDD" id="cd00093">
    <property type="entry name" value="HTH_XRE"/>
    <property type="match status" value="1"/>
</dbReference>
<feature type="domain" description="HTH cro/C1-type" evidence="2">
    <location>
        <begin position="10"/>
        <end position="63"/>
    </location>
</feature>
<dbReference type="InterPro" id="IPR010982">
    <property type="entry name" value="Lambda_DNA-bd_dom_sf"/>
</dbReference>
<name>A0AAD0U8T6_9BURK</name>
<feature type="region of interest" description="Disordered" evidence="1">
    <location>
        <begin position="130"/>
        <end position="152"/>
    </location>
</feature>
<organism evidence="3 4">
    <name type="scientific">Herbaspirillum rubrisubalbicans</name>
    <dbReference type="NCBI Taxonomy" id="80842"/>
    <lineage>
        <taxon>Bacteria</taxon>
        <taxon>Pseudomonadati</taxon>
        <taxon>Pseudomonadota</taxon>
        <taxon>Betaproteobacteria</taxon>
        <taxon>Burkholderiales</taxon>
        <taxon>Oxalobacteraceae</taxon>
        <taxon>Herbaspirillum</taxon>
    </lineage>
</organism>
<proteinExistence type="predicted"/>
<dbReference type="GO" id="GO:0003677">
    <property type="term" value="F:DNA binding"/>
    <property type="evidence" value="ECO:0007669"/>
    <property type="project" value="InterPro"/>
</dbReference>
<dbReference type="Gene3D" id="1.10.260.40">
    <property type="entry name" value="lambda repressor-like DNA-binding domains"/>
    <property type="match status" value="1"/>
</dbReference>
<feature type="compositionally biased region" description="Basic and acidic residues" evidence="1">
    <location>
        <begin position="143"/>
        <end position="152"/>
    </location>
</feature>
<sequence>MELNTFGERLKSERNRLGLSQEAFAAVGGVKKLAQISYEQGKTLPDIGFMVAVSKIGVDVTYVMFGVPTPGALSAEEDQLLSGFRKLDLMGKVRVLGVIEGAVPHEKPKSRHMVSIGGSVGHQVNGDVYGTVNNGDIPSKVKAPREKSEKKK</sequence>
<evidence type="ECO:0000313" key="4">
    <source>
        <dbReference type="Proteomes" id="UP000269199"/>
    </source>
</evidence>